<proteinExistence type="predicted"/>
<dbReference type="GO" id="GO:0008270">
    <property type="term" value="F:zinc ion binding"/>
    <property type="evidence" value="ECO:0007669"/>
    <property type="project" value="UniProtKB-UniRule"/>
</dbReference>
<dbReference type="Proteomes" id="UP001163046">
    <property type="component" value="Unassembled WGS sequence"/>
</dbReference>
<dbReference type="PANTHER" id="PTHR10127">
    <property type="entry name" value="DISCOIDIN, CUB, EGF, LAMININ , AND ZINC METALLOPROTEASE DOMAIN CONTAINING"/>
    <property type="match status" value="1"/>
</dbReference>
<evidence type="ECO:0000313" key="14">
    <source>
        <dbReference type="Proteomes" id="UP001163046"/>
    </source>
</evidence>
<dbReference type="Gene3D" id="1.10.10.1940">
    <property type="match status" value="1"/>
</dbReference>
<feature type="active site" evidence="9">
    <location>
        <position position="192"/>
    </location>
</feature>
<gene>
    <name evidence="13" type="ORF">OS493_026621</name>
</gene>
<evidence type="ECO:0000256" key="9">
    <source>
        <dbReference type="PROSITE-ProRule" id="PRU01211"/>
    </source>
</evidence>
<feature type="binding site" evidence="9">
    <location>
        <position position="195"/>
    </location>
    <ligand>
        <name>Zn(2+)</name>
        <dbReference type="ChEBI" id="CHEBI:29105"/>
        <note>catalytic</note>
    </ligand>
</feature>
<dbReference type="Pfam" id="PF01549">
    <property type="entry name" value="ShK"/>
    <property type="match status" value="2"/>
</dbReference>
<keyword evidence="6 9" id="KW-0862">Zinc</keyword>
<dbReference type="PRINTS" id="PR00480">
    <property type="entry name" value="ASTACIN"/>
</dbReference>
<evidence type="ECO:0000256" key="7">
    <source>
        <dbReference type="ARBA" id="ARBA00023049"/>
    </source>
</evidence>
<dbReference type="GO" id="GO:0006508">
    <property type="term" value="P:proteolysis"/>
    <property type="evidence" value="ECO:0007669"/>
    <property type="project" value="UniProtKB-KW"/>
</dbReference>
<keyword evidence="7 9" id="KW-0482">Metalloprotease</keyword>
<accession>A0A9X0CF31</accession>
<keyword evidence="14" id="KW-1185">Reference proteome</keyword>
<comment type="cofactor">
    <cofactor evidence="9 10">
        <name>Zn(2+)</name>
        <dbReference type="ChEBI" id="CHEBI:29105"/>
    </cofactor>
    <text evidence="9 10">Binds 1 zinc ion per subunit.</text>
</comment>
<evidence type="ECO:0000256" key="6">
    <source>
        <dbReference type="ARBA" id="ARBA00022833"/>
    </source>
</evidence>
<dbReference type="InterPro" id="IPR001506">
    <property type="entry name" value="Peptidase_M12A"/>
</dbReference>
<evidence type="ECO:0000259" key="12">
    <source>
        <dbReference type="PROSITE" id="PS51864"/>
    </source>
</evidence>
<feature type="domain" description="ShKT" evidence="11">
    <location>
        <begin position="307"/>
        <end position="343"/>
    </location>
</feature>
<protein>
    <recommendedName>
        <fullName evidence="10">Metalloendopeptidase</fullName>
        <ecNumber evidence="10">3.4.24.-</ecNumber>
    </recommendedName>
</protein>
<dbReference type="GO" id="GO:0004222">
    <property type="term" value="F:metalloendopeptidase activity"/>
    <property type="evidence" value="ECO:0007669"/>
    <property type="project" value="UniProtKB-UniRule"/>
</dbReference>
<comment type="caution">
    <text evidence="13">The sequence shown here is derived from an EMBL/GenBank/DDBJ whole genome shotgun (WGS) entry which is preliminary data.</text>
</comment>
<dbReference type="PROSITE" id="PS51864">
    <property type="entry name" value="ASTACIN"/>
    <property type="match status" value="1"/>
</dbReference>
<keyword evidence="4 9" id="KW-0479">Metal-binding</keyword>
<dbReference type="EMBL" id="MU827800">
    <property type="protein sequence ID" value="KAJ7327743.1"/>
    <property type="molecule type" value="Genomic_DNA"/>
</dbReference>
<evidence type="ECO:0000256" key="5">
    <source>
        <dbReference type="ARBA" id="ARBA00022801"/>
    </source>
</evidence>
<evidence type="ECO:0000256" key="10">
    <source>
        <dbReference type="RuleBase" id="RU361183"/>
    </source>
</evidence>
<dbReference type="InterPro" id="IPR034035">
    <property type="entry name" value="Astacin-like_dom"/>
</dbReference>
<keyword evidence="10" id="KW-0732">Signal</keyword>
<sequence length="384" mass="43404">MFRVVLFAVFLQLAKCVSEPEKLQPPPAPLQQQGRTLAESNVRTAFEVIEDANNAAANLRMTDGDEPVNLHEGDIKLTPAQRQMLGLPQTGGRRQKRAAMRNLARRWISNGRSVIPYRVEGSVGHARGVIDAAIRHWMNKVPCLEFVHRNGHRNYVSFFAGGGCYSMVGRVGGQQKISIGRGCEYLHTVIHEIGHALGFWHEQSRPDRDSFINIHWNNIPQGYRSQFTKMSSSAINSRGVAYDYDSVMHYHSTAFGSGRTTITRKDGSTKLGNTRGLSDKDIQQAKLMYCNGRPTSRPVTAKPPTGCRYKDAHRNCPSWAQRGFCSGTHQVYMRQNCQKSCFCKNTSSCQDKHQNCSDWQRRGFCRGSYREYMSTNCRRSCRLC</sequence>
<evidence type="ECO:0000256" key="2">
    <source>
        <dbReference type="ARBA" id="ARBA00022656"/>
    </source>
</evidence>
<name>A0A9X0CF31_9CNID</name>
<organism evidence="13 14">
    <name type="scientific">Desmophyllum pertusum</name>
    <dbReference type="NCBI Taxonomy" id="174260"/>
    <lineage>
        <taxon>Eukaryota</taxon>
        <taxon>Metazoa</taxon>
        <taxon>Cnidaria</taxon>
        <taxon>Anthozoa</taxon>
        <taxon>Hexacorallia</taxon>
        <taxon>Scleractinia</taxon>
        <taxon>Caryophylliina</taxon>
        <taxon>Caryophylliidae</taxon>
        <taxon>Desmophyllum</taxon>
    </lineage>
</organism>
<feature type="domain" description="Peptidase M12A" evidence="12">
    <location>
        <begin position="98"/>
        <end position="291"/>
    </location>
</feature>
<feature type="signal peptide" evidence="10">
    <location>
        <begin position="1"/>
        <end position="16"/>
    </location>
</feature>
<evidence type="ECO:0000256" key="8">
    <source>
        <dbReference type="PROSITE-ProRule" id="PRU01005"/>
    </source>
</evidence>
<dbReference type="PANTHER" id="PTHR10127:SF780">
    <property type="entry name" value="METALLOENDOPEPTIDASE"/>
    <property type="match status" value="1"/>
</dbReference>
<evidence type="ECO:0000259" key="11">
    <source>
        <dbReference type="PROSITE" id="PS51670"/>
    </source>
</evidence>
<feature type="binding site" evidence="9">
    <location>
        <position position="201"/>
    </location>
    <ligand>
        <name>Zn(2+)</name>
        <dbReference type="ChEBI" id="CHEBI:29105"/>
        <note>catalytic</note>
    </ligand>
</feature>
<dbReference type="PROSITE" id="PS51670">
    <property type="entry name" value="SHKT"/>
    <property type="match status" value="2"/>
</dbReference>
<dbReference type="Pfam" id="PF01400">
    <property type="entry name" value="Astacin"/>
    <property type="match status" value="1"/>
</dbReference>
<dbReference type="SMART" id="SM00235">
    <property type="entry name" value="ZnMc"/>
    <property type="match status" value="1"/>
</dbReference>
<keyword evidence="5 9" id="KW-0378">Hydrolase</keyword>
<comment type="caution">
    <text evidence="8">Lacks conserved residue(s) required for the propagation of feature annotation.</text>
</comment>
<evidence type="ECO:0000256" key="1">
    <source>
        <dbReference type="ARBA" id="ARBA00002657"/>
    </source>
</evidence>
<feature type="domain" description="ShKT" evidence="11">
    <location>
        <begin position="349"/>
        <end position="384"/>
    </location>
</feature>
<dbReference type="SUPFAM" id="SSF55486">
    <property type="entry name" value="Metalloproteases ('zincins'), catalytic domain"/>
    <property type="match status" value="1"/>
</dbReference>
<dbReference type="GO" id="GO:0090729">
    <property type="term" value="F:toxin activity"/>
    <property type="evidence" value="ECO:0007669"/>
    <property type="project" value="UniProtKB-KW"/>
</dbReference>
<dbReference type="EC" id="3.4.24.-" evidence="10"/>
<evidence type="ECO:0000256" key="4">
    <source>
        <dbReference type="ARBA" id="ARBA00022723"/>
    </source>
</evidence>
<dbReference type="CDD" id="cd04280">
    <property type="entry name" value="ZnMc_astacin_like"/>
    <property type="match status" value="1"/>
</dbReference>
<dbReference type="InterPro" id="IPR024079">
    <property type="entry name" value="MetalloPept_cat_dom_sf"/>
</dbReference>
<feature type="chain" id="PRO_5041017919" description="Metalloendopeptidase" evidence="10">
    <location>
        <begin position="17"/>
        <end position="384"/>
    </location>
</feature>
<evidence type="ECO:0000256" key="3">
    <source>
        <dbReference type="ARBA" id="ARBA00022670"/>
    </source>
</evidence>
<dbReference type="OrthoDB" id="5951746at2759"/>
<feature type="binding site" evidence="9">
    <location>
        <position position="191"/>
    </location>
    <ligand>
        <name>Zn(2+)</name>
        <dbReference type="ChEBI" id="CHEBI:29105"/>
        <note>catalytic</note>
    </ligand>
</feature>
<reference evidence="13" key="1">
    <citation type="submission" date="2023-01" db="EMBL/GenBank/DDBJ databases">
        <title>Genome assembly of the deep-sea coral Lophelia pertusa.</title>
        <authorList>
            <person name="Herrera S."/>
            <person name="Cordes E."/>
        </authorList>
    </citation>
    <scope>NUCLEOTIDE SEQUENCE</scope>
    <source>
        <strain evidence="13">USNM1676648</strain>
        <tissue evidence="13">Polyp</tissue>
    </source>
</reference>
<evidence type="ECO:0000313" key="13">
    <source>
        <dbReference type="EMBL" id="KAJ7327743.1"/>
    </source>
</evidence>
<keyword evidence="3 9" id="KW-0645">Protease</keyword>
<dbReference type="Gene3D" id="3.40.390.10">
    <property type="entry name" value="Collagenase (Catalytic Domain)"/>
    <property type="match status" value="1"/>
</dbReference>
<dbReference type="InterPro" id="IPR006026">
    <property type="entry name" value="Peptidase_Metallo"/>
</dbReference>
<comment type="function">
    <text evidence="1">Metalloprotease.</text>
</comment>
<dbReference type="InterPro" id="IPR003582">
    <property type="entry name" value="ShKT_dom"/>
</dbReference>
<keyword evidence="2" id="KW-0800">Toxin</keyword>
<dbReference type="AlphaFoldDB" id="A0A9X0CF31"/>
<dbReference type="SMART" id="SM00254">
    <property type="entry name" value="ShKT"/>
    <property type="match status" value="2"/>
</dbReference>